<gene>
    <name evidence="4" type="ORF">PGLA1383_LOCUS25034</name>
</gene>
<keyword evidence="5" id="KW-1185">Reference proteome</keyword>
<name>A0A813EZ22_POLGL</name>
<dbReference type="SUPFAM" id="SSF56801">
    <property type="entry name" value="Acetyl-CoA synthetase-like"/>
    <property type="match status" value="1"/>
</dbReference>
<proteinExistence type="predicted"/>
<dbReference type="GO" id="GO:0044550">
    <property type="term" value="P:secondary metabolite biosynthetic process"/>
    <property type="evidence" value="ECO:0007669"/>
    <property type="project" value="TreeGrafter"/>
</dbReference>
<dbReference type="GO" id="GO:0031177">
    <property type="term" value="F:phosphopantetheine binding"/>
    <property type="evidence" value="ECO:0007669"/>
    <property type="project" value="TreeGrafter"/>
</dbReference>
<accession>A0A813EZ22</accession>
<keyword evidence="2" id="KW-0812">Transmembrane</keyword>
<dbReference type="OrthoDB" id="416786at2759"/>
<keyword evidence="2" id="KW-1133">Transmembrane helix</keyword>
<feature type="transmembrane region" description="Helical" evidence="2">
    <location>
        <begin position="825"/>
        <end position="845"/>
    </location>
</feature>
<dbReference type="PANTHER" id="PTHR45527:SF1">
    <property type="entry name" value="FATTY ACID SYNTHASE"/>
    <property type="match status" value="1"/>
</dbReference>
<feature type="transmembrane region" description="Helical" evidence="2">
    <location>
        <begin position="1011"/>
        <end position="1032"/>
    </location>
</feature>
<evidence type="ECO:0000259" key="3">
    <source>
        <dbReference type="Pfam" id="PF00501"/>
    </source>
</evidence>
<feature type="transmembrane region" description="Helical" evidence="2">
    <location>
        <begin position="939"/>
        <end position="959"/>
    </location>
</feature>
<sequence>VTSMMYIGTTCDTSDSDGTKFAQRGTGSASFGLRATTNTTRSSSLSGALVENDTTFDTEVTMDLSPLTPGVWYRLCVDLDGTATAYSFHDTGLIVYTSPITRINPKVLAVGLNQGIQSLPHSESSDPYHKIVCFNGSYPFDLVVTTEADDGSHEPLVSAEADESDHSDGPRPAYPVDSRVFDLFREAAAKKTSATALVLPDGETWTSEIKYDALAALFEELASTLNSIGATRGSVVALVLPRSVAQIVAVWGTLQSGSALLPIDVDAPEARKEAMLKDSGAIAVVRCAGDSSTAQLAKSLSLPLVTLPADGQPNMLQVEGNEKCRPVEQVYPETTDMALLIYTSGTTGIPKGIIYDHAHLLHGVFCFGAHCEVNPSSVTLLKSPYFWAVIEWEMFPALIVGAKMVVASANGHKSPEYIANTINTHSVDVFVVTPSVFDLVLDFHEGQGSVQPLKSLKHVVTVGEPLPCSLANRAVAMEGMSARVHNFYGASESSCTIYTVPREGIDLRIYPNQAPAGRPQPHASVHLMRKLDSGFIEVPRGEEGEICFGGVSAAGYWHRDELTREKWVDMPGVGRVYRTGDLGRWTAGQLEVFGRLDRQVKIRGVRIEPEEIEWCLKNLAFAQAYGEKQTALKTVAVVATPEPADLVAFADIHVGVGKVTADQLKEHCKANLSPAYVPKYFVVLNDFPRLPNGKLDLLALQKLAKEHADEAVEVVMDSLGQMKALSQWAIAERQVVHRCYAFWMLGVLTDHFCRCGFGCHDSYGEPLRFCGTLASTSVPPWIEVMVRAVGNNQAMLGFIMLGAYQDSAPAAKGARTSVNFGKKDFFVFFVYLLMACPIVNVMDLIEDTRHKTFEWNYVHWDWGQSNHRWYLLMTFAARLFMQVGEWLRIPGLIQSLVIVLFLVVPNGSLDLCSCESIPDWGKFLLTLMFRKNTKLKGKGFCPIFVRWFSSYSMFYVWSFHFLRPLVERAKKHLPSGPTWAALSLSASMCLGVAAAMYHYPCTAVEDGTHINWLPFELLIGCSQPIFFALAMTHCPFDMAWWGNTSLGCYVFHFYFRNRMSELVLAMAAASAFDPTGLLFFMMILTLCIFIQSTIGPLGHYFLMGLQWLPESVMKLLGRSSVANH</sequence>
<dbReference type="Gene3D" id="3.30.300.30">
    <property type="match status" value="1"/>
</dbReference>
<comment type="caution">
    <text evidence="4">The sequence shown here is derived from an EMBL/GenBank/DDBJ whole genome shotgun (WGS) entry which is preliminary data.</text>
</comment>
<dbReference type="CDD" id="cd05930">
    <property type="entry name" value="A_NRPS"/>
    <property type="match status" value="1"/>
</dbReference>
<dbReference type="InterPro" id="IPR042099">
    <property type="entry name" value="ANL_N_sf"/>
</dbReference>
<feature type="transmembrane region" description="Helical" evidence="2">
    <location>
        <begin position="1076"/>
        <end position="1102"/>
    </location>
</feature>
<evidence type="ECO:0000313" key="4">
    <source>
        <dbReference type="EMBL" id="CAE8607088.1"/>
    </source>
</evidence>
<evidence type="ECO:0000256" key="2">
    <source>
        <dbReference type="SAM" id="Phobius"/>
    </source>
</evidence>
<evidence type="ECO:0000313" key="5">
    <source>
        <dbReference type="Proteomes" id="UP000654075"/>
    </source>
</evidence>
<feature type="region of interest" description="Disordered" evidence="1">
    <location>
        <begin position="151"/>
        <end position="172"/>
    </location>
</feature>
<dbReference type="Pfam" id="PF00501">
    <property type="entry name" value="AMP-binding"/>
    <property type="match status" value="1"/>
</dbReference>
<dbReference type="PROSITE" id="PS00455">
    <property type="entry name" value="AMP_BINDING"/>
    <property type="match status" value="1"/>
</dbReference>
<feature type="transmembrane region" description="Helical" evidence="2">
    <location>
        <begin position="979"/>
        <end position="999"/>
    </location>
</feature>
<feature type="domain" description="AMP-dependent synthetase/ligase" evidence="3">
    <location>
        <begin position="184"/>
        <end position="557"/>
    </location>
</feature>
<feature type="non-terminal residue" evidence="4">
    <location>
        <position position="1"/>
    </location>
</feature>
<reference evidence="4" key="1">
    <citation type="submission" date="2021-02" db="EMBL/GenBank/DDBJ databases">
        <authorList>
            <person name="Dougan E. K."/>
            <person name="Rhodes N."/>
            <person name="Thang M."/>
            <person name="Chan C."/>
        </authorList>
    </citation>
    <scope>NUCLEOTIDE SEQUENCE</scope>
</reference>
<dbReference type="AlphaFoldDB" id="A0A813EZ22"/>
<protein>
    <recommendedName>
        <fullName evidence="3">AMP-dependent synthetase/ligase domain-containing protein</fullName>
    </recommendedName>
</protein>
<dbReference type="GO" id="GO:0005737">
    <property type="term" value="C:cytoplasm"/>
    <property type="evidence" value="ECO:0007669"/>
    <property type="project" value="TreeGrafter"/>
</dbReference>
<dbReference type="PANTHER" id="PTHR45527">
    <property type="entry name" value="NONRIBOSOMAL PEPTIDE SYNTHETASE"/>
    <property type="match status" value="1"/>
</dbReference>
<dbReference type="InterPro" id="IPR020845">
    <property type="entry name" value="AMP-binding_CS"/>
</dbReference>
<evidence type="ECO:0000256" key="1">
    <source>
        <dbReference type="SAM" id="MobiDB-lite"/>
    </source>
</evidence>
<feature type="transmembrane region" description="Helical" evidence="2">
    <location>
        <begin position="1038"/>
        <end position="1055"/>
    </location>
</feature>
<dbReference type="InterPro" id="IPR045851">
    <property type="entry name" value="AMP-bd_C_sf"/>
</dbReference>
<organism evidence="4 5">
    <name type="scientific">Polarella glacialis</name>
    <name type="common">Dinoflagellate</name>
    <dbReference type="NCBI Taxonomy" id="89957"/>
    <lineage>
        <taxon>Eukaryota</taxon>
        <taxon>Sar</taxon>
        <taxon>Alveolata</taxon>
        <taxon>Dinophyceae</taxon>
        <taxon>Suessiales</taxon>
        <taxon>Suessiaceae</taxon>
        <taxon>Polarella</taxon>
    </lineage>
</organism>
<dbReference type="GO" id="GO:0043041">
    <property type="term" value="P:amino acid activation for nonribosomal peptide biosynthetic process"/>
    <property type="evidence" value="ECO:0007669"/>
    <property type="project" value="TreeGrafter"/>
</dbReference>
<keyword evidence="2" id="KW-0472">Membrane</keyword>
<dbReference type="Proteomes" id="UP000654075">
    <property type="component" value="Unassembled WGS sequence"/>
</dbReference>
<dbReference type="InterPro" id="IPR000873">
    <property type="entry name" value="AMP-dep_synth/lig_dom"/>
</dbReference>
<dbReference type="EMBL" id="CAJNNV010020440">
    <property type="protein sequence ID" value="CAE8607088.1"/>
    <property type="molecule type" value="Genomic_DNA"/>
</dbReference>
<dbReference type="Gene3D" id="3.40.50.12780">
    <property type="entry name" value="N-terminal domain of ligase-like"/>
    <property type="match status" value="1"/>
</dbReference>